<dbReference type="RefSeq" id="WP_263337400.1">
    <property type="nucleotide sequence ID" value="NZ_JAGSYH010000004.1"/>
</dbReference>
<sequence length="71" mass="7723">MVGKLRLTKPTFGVAAETGLATAVPAGQIVEIPIAARKGDRTVDVLWNGKKVMMFVSDLRDRSQPIDSRIE</sequence>
<dbReference type="EMBL" id="JBHSPH010000002">
    <property type="protein sequence ID" value="MFC5861775.1"/>
    <property type="molecule type" value="Genomic_DNA"/>
</dbReference>
<evidence type="ECO:0000313" key="1">
    <source>
        <dbReference type="EMBL" id="MFC5861775.1"/>
    </source>
</evidence>
<organism evidence="1 2">
    <name type="scientific">Acidicapsa dinghuensis</name>
    <dbReference type="NCBI Taxonomy" id="2218256"/>
    <lineage>
        <taxon>Bacteria</taxon>
        <taxon>Pseudomonadati</taxon>
        <taxon>Acidobacteriota</taxon>
        <taxon>Terriglobia</taxon>
        <taxon>Terriglobales</taxon>
        <taxon>Acidobacteriaceae</taxon>
        <taxon>Acidicapsa</taxon>
    </lineage>
</organism>
<proteinExistence type="predicted"/>
<dbReference type="Proteomes" id="UP001596091">
    <property type="component" value="Unassembled WGS sequence"/>
</dbReference>
<gene>
    <name evidence="1" type="ORF">ACFPT7_05685</name>
</gene>
<protein>
    <submittedName>
        <fullName evidence="1">Uncharacterized protein</fullName>
    </submittedName>
</protein>
<comment type="caution">
    <text evidence="1">The sequence shown here is derived from an EMBL/GenBank/DDBJ whole genome shotgun (WGS) entry which is preliminary data.</text>
</comment>
<reference evidence="2" key="1">
    <citation type="journal article" date="2019" name="Int. J. Syst. Evol. Microbiol.">
        <title>The Global Catalogue of Microorganisms (GCM) 10K type strain sequencing project: providing services to taxonomists for standard genome sequencing and annotation.</title>
        <authorList>
            <consortium name="The Broad Institute Genomics Platform"/>
            <consortium name="The Broad Institute Genome Sequencing Center for Infectious Disease"/>
            <person name="Wu L."/>
            <person name="Ma J."/>
        </authorList>
    </citation>
    <scope>NUCLEOTIDE SEQUENCE [LARGE SCALE GENOMIC DNA]</scope>
    <source>
        <strain evidence="2">JCM 4087</strain>
    </source>
</reference>
<evidence type="ECO:0000313" key="2">
    <source>
        <dbReference type="Proteomes" id="UP001596091"/>
    </source>
</evidence>
<accession>A0ABW1EEU9</accession>
<name>A0ABW1EEU9_9BACT</name>
<keyword evidence="2" id="KW-1185">Reference proteome</keyword>